<evidence type="ECO:0000256" key="1">
    <source>
        <dbReference type="SAM" id="Coils"/>
    </source>
</evidence>
<protein>
    <submittedName>
        <fullName evidence="3">Uncharacterized protein</fullName>
    </submittedName>
</protein>
<feature type="transmembrane region" description="Helical" evidence="2">
    <location>
        <begin position="6"/>
        <end position="25"/>
    </location>
</feature>
<proteinExistence type="predicted"/>
<keyword evidence="4" id="KW-1185">Reference proteome</keyword>
<dbReference type="PANTHER" id="PTHR34360">
    <property type="entry name" value="OS08G0519400 PROTEIN"/>
    <property type="match status" value="1"/>
</dbReference>
<feature type="coiled-coil region" evidence="1">
    <location>
        <begin position="107"/>
        <end position="164"/>
    </location>
</feature>
<dbReference type="AlphaFoldDB" id="A0A8J5SXI5"/>
<reference evidence="3" key="1">
    <citation type="journal article" date="2021" name="bioRxiv">
        <title>Whole Genome Assembly and Annotation of Northern Wild Rice, Zizania palustris L., Supports a Whole Genome Duplication in the Zizania Genus.</title>
        <authorList>
            <person name="Haas M."/>
            <person name="Kono T."/>
            <person name="Macchietto M."/>
            <person name="Millas R."/>
            <person name="McGilp L."/>
            <person name="Shao M."/>
            <person name="Duquette J."/>
            <person name="Hirsch C.N."/>
            <person name="Kimball J."/>
        </authorList>
    </citation>
    <scope>NUCLEOTIDE SEQUENCE</scope>
    <source>
        <tissue evidence="3">Fresh leaf tissue</tissue>
    </source>
</reference>
<keyword evidence="2" id="KW-0472">Membrane</keyword>
<name>A0A8J5SXI5_ZIZPA</name>
<gene>
    <name evidence="3" type="ORF">GUJ93_ZPchr0006g42103</name>
</gene>
<dbReference type="Proteomes" id="UP000729402">
    <property type="component" value="Unassembled WGS sequence"/>
</dbReference>
<sequence>MASQAAAVEAVIFLAVPFLLPLRLLSHALRLPLGPSVSEPRRARSVSAVALLAVAALLTAANAVSDAESCPSDALRSEIDELRLRVLRLEYLLEENTKTLKSKDIILEEGNKLIDTMEQDIQVLMNRHENTETSQSKSYHESNVKALEDEVQLLQKAVKKMNRNAGTIESLANGGEKRVESLSSEVKKTENIIAEQWIQIQQLEQAFVLTKMMTSKVHQRSRLSDTSYKSSGKDVVLKYVRKLHGAFLMGASYARFCFSHTYKHCRSFILAIDRPYHEVLRFFKAICCQHIRDVDKPNGFFLGGSISRSCISSPYNQFKISMLSAQKFHQQVQVFLQDAMRSNRYSGGLATELITFCLAYLVVISPMWIAWFLYSTRFGSKK</sequence>
<dbReference type="PANTHER" id="PTHR34360:SF2">
    <property type="entry name" value="MYOSIN HEAVY CHAIN-LIKE PROTEIN"/>
    <property type="match status" value="1"/>
</dbReference>
<keyword evidence="1" id="KW-0175">Coiled coil</keyword>
<feature type="transmembrane region" description="Helical" evidence="2">
    <location>
        <begin position="353"/>
        <end position="374"/>
    </location>
</feature>
<keyword evidence="2" id="KW-1133">Transmembrane helix</keyword>
<comment type="caution">
    <text evidence="3">The sequence shown here is derived from an EMBL/GenBank/DDBJ whole genome shotgun (WGS) entry which is preliminary data.</text>
</comment>
<dbReference type="OrthoDB" id="679141at2759"/>
<organism evidence="3 4">
    <name type="scientific">Zizania palustris</name>
    <name type="common">Northern wild rice</name>
    <dbReference type="NCBI Taxonomy" id="103762"/>
    <lineage>
        <taxon>Eukaryota</taxon>
        <taxon>Viridiplantae</taxon>
        <taxon>Streptophyta</taxon>
        <taxon>Embryophyta</taxon>
        <taxon>Tracheophyta</taxon>
        <taxon>Spermatophyta</taxon>
        <taxon>Magnoliopsida</taxon>
        <taxon>Liliopsida</taxon>
        <taxon>Poales</taxon>
        <taxon>Poaceae</taxon>
        <taxon>BOP clade</taxon>
        <taxon>Oryzoideae</taxon>
        <taxon>Oryzeae</taxon>
        <taxon>Zizaniinae</taxon>
        <taxon>Zizania</taxon>
    </lineage>
</organism>
<keyword evidence="2" id="KW-0812">Transmembrane</keyword>
<evidence type="ECO:0000313" key="4">
    <source>
        <dbReference type="Proteomes" id="UP000729402"/>
    </source>
</evidence>
<evidence type="ECO:0000313" key="3">
    <source>
        <dbReference type="EMBL" id="KAG8070538.1"/>
    </source>
</evidence>
<reference evidence="3" key="2">
    <citation type="submission" date="2021-02" db="EMBL/GenBank/DDBJ databases">
        <authorList>
            <person name="Kimball J.A."/>
            <person name="Haas M.W."/>
            <person name="Macchietto M."/>
            <person name="Kono T."/>
            <person name="Duquette J."/>
            <person name="Shao M."/>
        </authorList>
    </citation>
    <scope>NUCLEOTIDE SEQUENCE</scope>
    <source>
        <tissue evidence="3">Fresh leaf tissue</tissue>
    </source>
</reference>
<evidence type="ECO:0000256" key="2">
    <source>
        <dbReference type="SAM" id="Phobius"/>
    </source>
</evidence>
<dbReference type="EMBL" id="JAAALK010000283">
    <property type="protein sequence ID" value="KAG8070538.1"/>
    <property type="molecule type" value="Genomic_DNA"/>
</dbReference>
<accession>A0A8J5SXI5</accession>